<gene>
    <name evidence="1" type="ORF">SPACI_040580</name>
</gene>
<dbReference type="EMBL" id="CP155571">
    <property type="protein sequence ID" value="XFO73950.1"/>
    <property type="molecule type" value="Genomic_DNA"/>
</dbReference>
<dbReference type="RefSeq" id="WP_169716708.1">
    <property type="nucleotide sequence ID" value="NZ_CP155571.1"/>
</dbReference>
<evidence type="ECO:0000313" key="1">
    <source>
        <dbReference type="EMBL" id="XFO73950.1"/>
    </source>
</evidence>
<name>A0ABZ3J6Z8_SPOA4</name>
<dbReference type="Proteomes" id="UP000216052">
    <property type="component" value="Chromosome"/>
</dbReference>
<accession>A0ABZ3J6Z8</accession>
<organism evidence="1 2">
    <name type="scientific">Sporomusa acidovorans (strain ATCC 49682 / DSM 3132 / Mol)</name>
    <dbReference type="NCBI Taxonomy" id="1123286"/>
    <lineage>
        <taxon>Bacteria</taxon>
        <taxon>Bacillati</taxon>
        <taxon>Bacillota</taxon>
        <taxon>Negativicutes</taxon>
        <taxon>Selenomonadales</taxon>
        <taxon>Sporomusaceae</taxon>
        <taxon>Sporomusa</taxon>
    </lineage>
</organism>
<protein>
    <submittedName>
        <fullName evidence="1">Uncharacterized protein</fullName>
    </submittedName>
</protein>
<reference evidence="1" key="1">
    <citation type="submission" date="2024-05" db="EMBL/GenBank/DDBJ databases">
        <title>Isolation and characterization of Sporomusa carbonis sp. nov., a carboxydotrophic hydrogenogen in the genus of Sporomusa isolated from a charcoal burning pile.</title>
        <authorList>
            <person name="Boeer T."/>
            <person name="Rosenbaum F."/>
            <person name="Eysell L."/>
            <person name="Mueller V."/>
            <person name="Daniel R."/>
            <person name="Poehlein A."/>
        </authorList>
    </citation>
    <scope>NUCLEOTIDE SEQUENCE [LARGE SCALE GENOMIC DNA]</scope>
    <source>
        <strain evidence="1">DSM 3132</strain>
    </source>
</reference>
<keyword evidence="2" id="KW-1185">Reference proteome</keyword>
<evidence type="ECO:0000313" key="2">
    <source>
        <dbReference type="Proteomes" id="UP000216052"/>
    </source>
</evidence>
<sequence>MKWFDALLGVLGLVKKADEVKKTKDSTEKIVGAVEIIQEADQLRKDLKK</sequence>
<proteinExistence type="predicted"/>